<dbReference type="InterPro" id="IPR012340">
    <property type="entry name" value="NA-bd_OB-fold"/>
</dbReference>
<dbReference type="InParanoid" id="W0RHH5"/>
<keyword evidence="6 9" id="KW-0694">RNA-binding</keyword>
<keyword evidence="8 9" id="KW-0804">Transcription</keyword>
<comment type="subunit">
    <text evidence="9">Homohexamer. The homohexamer assembles into an open ring structure.</text>
</comment>
<dbReference type="STRING" id="861299.J421_2340"/>
<dbReference type="InterPro" id="IPR041703">
    <property type="entry name" value="Rho_factor_ATP-bd"/>
</dbReference>
<dbReference type="GO" id="GO:0008186">
    <property type="term" value="F:ATP-dependent activity, acting on RNA"/>
    <property type="evidence" value="ECO:0007669"/>
    <property type="project" value="InterPro"/>
</dbReference>
<keyword evidence="14" id="KW-1185">Reference proteome</keyword>
<feature type="binding site" evidence="9">
    <location>
        <begin position="325"/>
        <end position="330"/>
    </location>
    <ligand>
        <name>ATP</name>
        <dbReference type="ChEBI" id="CHEBI:30616"/>
    </ligand>
</feature>
<dbReference type="InterPro" id="IPR011113">
    <property type="entry name" value="Rho_RNA-bd"/>
</dbReference>
<dbReference type="GO" id="GO:0016787">
    <property type="term" value="F:hydrolase activity"/>
    <property type="evidence" value="ECO:0007669"/>
    <property type="project" value="UniProtKB-KW"/>
</dbReference>
<dbReference type="AlphaFoldDB" id="W0RHH5"/>
<feature type="binding site" evidence="9">
    <location>
        <begin position="313"/>
        <end position="318"/>
    </location>
    <ligand>
        <name>ATP</name>
        <dbReference type="ChEBI" id="CHEBI:30616"/>
    </ligand>
</feature>
<sequence length="566" mass="62180">MFSETVSFGGDPDVDLGSPTDLAGAAQNGATRRPGRGRRGRGQRRDEAPRAESAASDASDAPTGEATFPVAPAEPRGEPPAVREGRAEQVPETREPRESREPREPREPREGRQPGRDGRDGRDGRNGRDFRNEPRNGPRFDRQGDRQSDRQGGQQGGFDRGGRPDRHSRRRNRQRNRQRDQQPFDRQPVVTAADTAFAGWLGVGRDGGFVRQAVNSYLPGPSDPFVPQAVMKQWGLRPGDKVEVMAGRDQRGRMCVVEVTKVNDEEPQAAVKRPDFQALMATYPDRKLTLETRKMKGGPEITRRVIDLIAPIGYGQRALIVAPARSGKTMLLQAIMEGVALNHPQAALLVLLVDERPEEVSDMVACGYGEVVASSFDMPAERHREVVEMVMERSRRLVELGKDVVIVLDSITRMARAFNTIERGIGRTLSGGLDATAMAKPKAFFGSARAVAPSHGGGSLTIIGTALVETGSRMDDVIFEEFKGTGNCEIKLDRSLSERRIYPAIDIPASGTRREDKLFRPDQLDAVYVLRRGLQQMPPAAAMEWLIKRIGVTTSNDGLLSGLRDA</sequence>
<dbReference type="RefSeq" id="WP_025411358.1">
    <property type="nucleotide sequence ID" value="NZ_CP007128.1"/>
</dbReference>
<evidence type="ECO:0000256" key="4">
    <source>
        <dbReference type="ARBA" id="ARBA00022806"/>
    </source>
</evidence>
<dbReference type="GO" id="GO:0005524">
    <property type="term" value="F:ATP binding"/>
    <property type="evidence" value="ECO:0007669"/>
    <property type="project" value="UniProtKB-UniRule"/>
</dbReference>
<dbReference type="PROSITE" id="PS51856">
    <property type="entry name" value="RHO_RNA_BD"/>
    <property type="match status" value="1"/>
</dbReference>
<dbReference type="GO" id="GO:0003723">
    <property type="term" value="F:RNA binding"/>
    <property type="evidence" value="ECO:0007669"/>
    <property type="project" value="UniProtKB-UniRule"/>
</dbReference>
<evidence type="ECO:0000256" key="9">
    <source>
        <dbReference type="HAMAP-Rule" id="MF_01884"/>
    </source>
</evidence>
<feature type="compositionally biased region" description="Basic and acidic residues" evidence="11">
    <location>
        <begin position="75"/>
        <end position="149"/>
    </location>
</feature>
<name>W0RHH5_9BACT</name>
<evidence type="ECO:0000313" key="14">
    <source>
        <dbReference type="Proteomes" id="UP000019151"/>
    </source>
</evidence>
<dbReference type="KEGG" id="gba:J421_2340"/>
<keyword evidence="4 9" id="KW-0347">Helicase</keyword>
<dbReference type="Pfam" id="PF00006">
    <property type="entry name" value="ATP-synt_ab"/>
    <property type="match status" value="1"/>
</dbReference>
<dbReference type="EC" id="3.6.4.-" evidence="9"/>
<dbReference type="SMART" id="SM00382">
    <property type="entry name" value="AAA"/>
    <property type="match status" value="1"/>
</dbReference>
<keyword evidence="5 9" id="KW-0067">ATP-binding</keyword>
<dbReference type="Gene3D" id="2.40.50.140">
    <property type="entry name" value="Nucleic acid-binding proteins"/>
    <property type="match status" value="1"/>
</dbReference>
<dbReference type="PANTHER" id="PTHR46425">
    <property type="entry name" value="TRANSCRIPTION TERMINATION FACTOR RHO"/>
    <property type="match status" value="1"/>
</dbReference>
<protein>
    <recommendedName>
        <fullName evidence="9">Transcription termination factor Rho</fullName>
        <ecNumber evidence="9">3.6.4.-</ecNumber>
    </recommendedName>
    <alternativeName>
        <fullName evidence="9">ATP-dependent helicase Rho</fullName>
    </alternativeName>
</protein>
<accession>W0RHH5</accession>
<organism evidence="13 14">
    <name type="scientific">Gemmatirosa kalamazoonensis</name>
    <dbReference type="NCBI Taxonomy" id="861299"/>
    <lineage>
        <taxon>Bacteria</taxon>
        <taxon>Pseudomonadati</taxon>
        <taxon>Gemmatimonadota</taxon>
        <taxon>Gemmatimonadia</taxon>
        <taxon>Gemmatimonadales</taxon>
        <taxon>Gemmatimonadaceae</taxon>
        <taxon>Gemmatirosa</taxon>
    </lineage>
</organism>
<dbReference type="NCBIfam" id="NF006886">
    <property type="entry name" value="PRK09376.1"/>
    <property type="match status" value="1"/>
</dbReference>
<evidence type="ECO:0000256" key="3">
    <source>
        <dbReference type="ARBA" id="ARBA00022801"/>
    </source>
</evidence>
<reference evidence="13 14" key="1">
    <citation type="journal article" date="2014" name="Genome Announc.">
        <title>Genome Sequence and Methylome of Soil Bacterium Gemmatirosa kalamazoonensis KBS708T, a Member of the Rarely Cultivated Gemmatimonadetes Phylum.</title>
        <authorList>
            <person name="Debruyn J.M."/>
            <person name="Radosevich M."/>
            <person name="Wommack K.E."/>
            <person name="Polson S.W."/>
            <person name="Hauser L.J."/>
            <person name="Fawaz M.N."/>
            <person name="Korlach J."/>
            <person name="Tsai Y.C."/>
        </authorList>
    </citation>
    <scope>NUCLEOTIDE SEQUENCE [LARGE SCALE GENOMIC DNA]</scope>
    <source>
        <strain evidence="13 14">KBS708</strain>
    </source>
</reference>
<dbReference type="InterPro" id="IPR003593">
    <property type="entry name" value="AAA+_ATPase"/>
</dbReference>
<dbReference type="HAMAP" id="MF_01884">
    <property type="entry name" value="Rho"/>
    <property type="match status" value="1"/>
</dbReference>
<gene>
    <name evidence="9" type="primary">rho</name>
    <name evidence="13" type="ORF">J421_2340</name>
</gene>
<keyword evidence="2 9" id="KW-0547">Nucleotide-binding</keyword>
<evidence type="ECO:0000313" key="13">
    <source>
        <dbReference type="EMBL" id="AHG89877.1"/>
    </source>
</evidence>
<evidence type="ECO:0000256" key="2">
    <source>
        <dbReference type="ARBA" id="ARBA00022741"/>
    </source>
</evidence>
<keyword evidence="1 9" id="KW-0806">Transcription termination</keyword>
<evidence type="ECO:0000256" key="10">
    <source>
        <dbReference type="PROSITE-ProRule" id="PRU01203"/>
    </source>
</evidence>
<evidence type="ECO:0000259" key="12">
    <source>
        <dbReference type="PROSITE" id="PS51856"/>
    </source>
</evidence>
<evidence type="ECO:0000256" key="6">
    <source>
        <dbReference type="ARBA" id="ARBA00022884"/>
    </source>
</evidence>
<dbReference type="HOGENOM" id="CLU_016377_3_2_0"/>
<comment type="function">
    <text evidence="9">Facilitates transcription termination by a mechanism that involves Rho binding to the nascent RNA, activation of Rho's RNA-dependent ATPase activity, and release of the mRNA from the DNA template.</text>
</comment>
<dbReference type="InterPro" id="IPR004665">
    <property type="entry name" value="Term_rho"/>
</dbReference>
<evidence type="ECO:0000256" key="11">
    <source>
        <dbReference type="SAM" id="MobiDB-lite"/>
    </source>
</evidence>
<dbReference type="CDD" id="cd01128">
    <property type="entry name" value="rho_factor_C"/>
    <property type="match status" value="1"/>
</dbReference>
<keyword evidence="7 9" id="KW-0805">Transcription regulation</keyword>
<dbReference type="eggNOG" id="COG1158">
    <property type="taxonomic scope" value="Bacteria"/>
</dbReference>
<evidence type="ECO:0000256" key="1">
    <source>
        <dbReference type="ARBA" id="ARBA00022472"/>
    </source>
</evidence>
<dbReference type="InterPro" id="IPR027417">
    <property type="entry name" value="P-loop_NTPase"/>
</dbReference>
<evidence type="ECO:0000256" key="5">
    <source>
        <dbReference type="ARBA" id="ARBA00022840"/>
    </source>
</evidence>
<dbReference type="OrthoDB" id="9776553at2"/>
<dbReference type="SUPFAM" id="SSF50249">
    <property type="entry name" value="Nucleic acid-binding proteins"/>
    <property type="match status" value="1"/>
</dbReference>
<evidence type="ECO:0000256" key="7">
    <source>
        <dbReference type="ARBA" id="ARBA00023015"/>
    </source>
</evidence>
<dbReference type="InterPro" id="IPR000194">
    <property type="entry name" value="ATPase_F1/V1/A1_a/bsu_nucl-bd"/>
</dbReference>
<comment type="caution">
    <text evidence="9">Lacks conserved residue(s) required for the propagation of feature annotation.</text>
</comment>
<dbReference type="SUPFAM" id="SSF52540">
    <property type="entry name" value="P-loop containing nucleoside triphosphate hydrolases"/>
    <property type="match status" value="1"/>
</dbReference>
<dbReference type="EMBL" id="CP007128">
    <property type="protein sequence ID" value="AHG89877.1"/>
    <property type="molecule type" value="Genomic_DNA"/>
</dbReference>
<dbReference type="GO" id="GO:0004386">
    <property type="term" value="F:helicase activity"/>
    <property type="evidence" value="ECO:0007669"/>
    <property type="project" value="UniProtKB-UniRule"/>
</dbReference>
<feature type="compositionally biased region" description="Basic residues" evidence="11">
    <location>
        <begin position="33"/>
        <end position="42"/>
    </location>
</feature>
<feature type="binding site" evidence="9">
    <location>
        <position position="356"/>
    </location>
    <ligand>
        <name>ATP</name>
        <dbReference type="ChEBI" id="CHEBI:30616"/>
    </ligand>
</feature>
<feature type="region of interest" description="Disordered" evidence="11">
    <location>
        <begin position="1"/>
        <end position="191"/>
    </location>
</feature>
<proteinExistence type="inferred from homology"/>
<feature type="compositionally biased region" description="Low complexity" evidence="11">
    <location>
        <begin position="51"/>
        <end position="62"/>
    </location>
</feature>
<dbReference type="PATRIC" id="fig|861299.3.peg.2384"/>
<evidence type="ECO:0000256" key="8">
    <source>
        <dbReference type="ARBA" id="ARBA00023163"/>
    </source>
</evidence>
<comment type="similarity">
    <text evidence="9 10">Belongs to the Rho family.</text>
</comment>
<dbReference type="GO" id="GO:0006353">
    <property type="term" value="P:DNA-templated transcription termination"/>
    <property type="evidence" value="ECO:0007669"/>
    <property type="project" value="UniProtKB-UniRule"/>
</dbReference>
<dbReference type="Proteomes" id="UP000019151">
    <property type="component" value="Chromosome"/>
</dbReference>
<dbReference type="Pfam" id="PF07497">
    <property type="entry name" value="Rho_RNA_bind"/>
    <property type="match status" value="1"/>
</dbReference>
<dbReference type="PANTHER" id="PTHR46425:SF1">
    <property type="entry name" value="TRANSCRIPTION TERMINATION FACTOR RHO"/>
    <property type="match status" value="1"/>
</dbReference>
<keyword evidence="3 9" id="KW-0378">Hydrolase</keyword>
<feature type="compositionally biased region" description="Basic residues" evidence="11">
    <location>
        <begin position="166"/>
        <end position="176"/>
    </location>
</feature>
<feature type="domain" description="Rho RNA-BD" evidence="12">
    <location>
        <begin position="194"/>
        <end position="266"/>
    </location>
</feature>
<dbReference type="Gene3D" id="3.40.50.300">
    <property type="entry name" value="P-loop containing nucleotide triphosphate hydrolases"/>
    <property type="match status" value="1"/>
</dbReference>